<proteinExistence type="predicted"/>
<organism evidence="2 3">
    <name type="scientific">Citrus sinensis</name>
    <name type="common">Sweet orange</name>
    <name type="synonym">Citrus aurantium var. sinensis</name>
    <dbReference type="NCBI Taxonomy" id="2711"/>
    <lineage>
        <taxon>Eukaryota</taxon>
        <taxon>Viridiplantae</taxon>
        <taxon>Streptophyta</taxon>
        <taxon>Embryophyta</taxon>
        <taxon>Tracheophyta</taxon>
        <taxon>Spermatophyta</taxon>
        <taxon>Magnoliopsida</taxon>
        <taxon>eudicotyledons</taxon>
        <taxon>Gunneridae</taxon>
        <taxon>Pentapetalae</taxon>
        <taxon>rosids</taxon>
        <taxon>malvids</taxon>
        <taxon>Sapindales</taxon>
        <taxon>Rutaceae</taxon>
        <taxon>Aurantioideae</taxon>
        <taxon>Citrus</taxon>
    </lineage>
</organism>
<accession>A0A067H256</accession>
<feature type="compositionally biased region" description="Polar residues" evidence="1">
    <location>
        <begin position="10"/>
        <end position="25"/>
    </location>
</feature>
<evidence type="ECO:0000256" key="1">
    <source>
        <dbReference type="SAM" id="MobiDB-lite"/>
    </source>
</evidence>
<gene>
    <name evidence="2" type="ORF">CISIN_1g035806mg</name>
</gene>
<dbReference type="Proteomes" id="UP000027120">
    <property type="component" value="Unassembled WGS sequence"/>
</dbReference>
<dbReference type="EMBL" id="KK784876">
    <property type="protein sequence ID" value="KDO81772.1"/>
    <property type="molecule type" value="Genomic_DNA"/>
</dbReference>
<evidence type="ECO:0000313" key="3">
    <source>
        <dbReference type="Proteomes" id="UP000027120"/>
    </source>
</evidence>
<evidence type="ECO:0000313" key="2">
    <source>
        <dbReference type="EMBL" id="KDO81772.1"/>
    </source>
</evidence>
<name>A0A067H256_CITSI</name>
<protein>
    <submittedName>
        <fullName evidence="2">Uncharacterized protein</fullName>
    </submittedName>
</protein>
<feature type="region of interest" description="Disordered" evidence="1">
    <location>
        <begin position="1"/>
        <end position="25"/>
    </location>
</feature>
<reference evidence="2 3" key="1">
    <citation type="submission" date="2014-04" db="EMBL/GenBank/DDBJ databases">
        <authorList>
            <consortium name="International Citrus Genome Consortium"/>
            <person name="Gmitter F."/>
            <person name="Chen C."/>
            <person name="Farmerie W."/>
            <person name="Harkins T."/>
            <person name="Desany B."/>
            <person name="Mohiuddin M."/>
            <person name="Kodira C."/>
            <person name="Borodovsky M."/>
            <person name="Lomsadze A."/>
            <person name="Burns P."/>
            <person name="Jenkins J."/>
            <person name="Prochnik S."/>
            <person name="Shu S."/>
            <person name="Chapman J."/>
            <person name="Pitluck S."/>
            <person name="Schmutz J."/>
            <person name="Rokhsar D."/>
        </authorList>
    </citation>
    <scope>NUCLEOTIDE SEQUENCE</scope>
</reference>
<sequence>MKHHRERPQLNGTSKINQHKNTQPDTFLIIQKKNKNFNARRKKLIFKKTKRSTSSDSHEKFRYMLARLNLHSTKKKSAYKYKNTHNPVEQIKIFTKQRHMRLHQL</sequence>
<dbReference type="AlphaFoldDB" id="A0A067H256"/>
<keyword evidence="3" id="KW-1185">Reference proteome</keyword>